<gene>
    <name evidence="6" type="ORF">AA0114_g3481</name>
</gene>
<dbReference type="CDD" id="cd00067">
    <property type="entry name" value="GAL4"/>
    <property type="match status" value="1"/>
</dbReference>
<sequence length="801" mass="89089">MEDDDMDGSLDGAMSKRACDSCRTRKIRCDRGLPCSNCKASKLACKTTPPQQKAQRQRVHISEEYEKKIDRIEDRLAGIENVLASLATKLGSLDLQKDSHDTSSQSRSSRVGPSRSPGSGLVDAHTPAPFEGESSINSQSDYARAMLAQAIGSTPSIGQNEEVKMALTALAEMVSQQGQNNASSNHLINNSLADIDPANLERPPWDTACYALEKASEYPTMAFAVVFPFLRMANLKDIFYEAYHNPETCSAARRVLTFGVLENVFNEFRVFPLVNMDTTNYYTYATICRRQTEVALSQLAICLPASYENIMALVLGAAQAVEKCRPSLCWTMISSAAGLCQSLGYHRINTMVNDNPEDRQTKIQIFWMIYMLDKTLSLRLGRSSILQDWDISLPFVVSSNPDDKNPESSDMLSYWIKVARVQGLTYEKLFCPAAFLKSTEERTRIAIDLVNALNQAWYERGDASLVDFSQPGHAFSLGSERPSMIGHTPNETPKPSQYKRYVHKSPNMGRDPGVSEYIQGKLSHSHHQNQLTDLGKGSFERVQDIFFYSDVVMHYSTVALIQRAVSPSNMSFNQECLESSRAALVAHMRASAQFNKKGQEDLWSGYVHWSVLQAPFTPFIVLFCNAIQKADTSDVDSDIHSLSEFVTSLESCRTISEGADKLYKMCHLFLRVTKLYVAAKRQDAASRVRGISQNKHSGYYTTVDGTQLDLSTMSQFDPYLSALGLMPDTAWPTTTYSTTPASANMNPFGEAQAIHNANESGVALGTSQGNQNPMQDWFSGSRYLLNMMEPGDDLQMPDLDM</sequence>
<accession>A0A4Q4MQH2</accession>
<evidence type="ECO:0000256" key="3">
    <source>
        <dbReference type="SAM" id="Coils"/>
    </source>
</evidence>
<dbReference type="Pfam" id="PF00172">
    <property type="entry name" value="Zn_clus"/>
    <property type="match status" value="1"/>
</dbReference>
<feature type="compositionally biased region" description="Low complexity" evidence="4">
    <location>
        <begin position="103"/>
        <end position="120"/>
    </location>
</feature>
<dbReference type="PROSITE" id="PS50048">
    <property type="entry name" value="ZN2_CY6_FUNGAL_2"/>
    <property type="match status" value="1"/>
</dbReference>
<name>A0A4Q4MQH2_9PLEO</name>
<dbReference type="EMBL" id="PDXA01000009">
    <property type="protein sequence ID" value="RYN55189.1"/>
    <property type="molecule type" value="Genomic_DNA"/>
</dbReference>
<keyword evidence="2" id="KW-0539">Nucleus</keyword>
<comment type="caution">
    <text evidence="6">The sequence shown here is derived from an EMBL/GenBank/DDBJ whole genome shotgun (WGS) entry which is preliminary data.</text>
</comment>
<feature type="region of interest" description="Disordered" evidence="4">
    <location>
        <begin position="95"/>
        <end position="135"/>
    </location>
</feature>
<evidence type="ECO:0000256" key="4">
    <source>
        <dbReference type="SAM" id="MobiDB-lite"/>
    </source>
</evidence>
<protein>
    <recommendedName>
        <fullName evidence="5">Zn(2)-C6 fungal-type domain-containing protein</fullName>
    </recommendedName>
</protein>
<dbReference type="Proteomes" id="UP000292402">
    <property type="component" value="Unassembled WGS sequence"/>
</dbReference>
<dbReference type="InterPro" id="IPR036864">
    <property type="entry name" value="Zn2-C6_fun-type_DNA-bd_sf"/>
</dbReference>
<dbReference type="AlphaFoldDB" id="A0A4Q4MQH2"/>
<dbReference type="InterPro" id="IPR001138">
    <property type="entry name" value="Zn2Cys6_DnaBD"/>
</dbReference>
<evidence type="ECO:0000259" key="5">
    <source>
        <dbReference type="PROSITE" id="PS50048"/>
    </source>
</evidence>
<evidence type="ECO:0000313" key="6">
    <source>
        <dbReference type="EMBL" id="RYN55189.1"/>
    </source>
</evidence>
<keyword evidence="3" id="KW-0175">Coiled coil</keyword>
<feature type="region of interest" description="Disordered" evidence="4">
    <location>
        <begin position="479"/>
        <end position="498"/>
    </location>
</feature>
<dbReference type="SMART" id="SM00066">
    <property type="entry name" value="GAL4"/>
    <property type="match status" value="1"/>
</dbReference>
<dbReference type="GO" id="GO:0000981">
    <property type="term" value="F:DNA-binding transcription factor activity, RNA polymerase II-specific"/>
    <property type="evidence" value="ECO:0007669"/>
    <property type="project" value="InterPro"/>
</dbReference>
<dbReference type="Gene3D" id="4.10.240.10">
    <property type="entry name" value="Zn(2)-C6 fungal-type DNA-binding domain"/>
    <property type="match status" value="1"/>
</dbReference>
<dbReference type="CDD" id="cd12148">
    <property type="entry name" value="fungal_TF_MHR"/>
    <property type="match status" value="1"/>
</dbReference>
<evidence type="ECO:0000256" key="1">
    <source>
        <dbReference type="ARBA" id="ARBA00022723"/>
    </source>
</evidence>
<dbReference type="PANTHER" id="PTHR46910:SF5">
    <property type="entry name" value="ZN(II)2CYS6 TRANSCRIPTION FACTOR (EUROFUNG)"/>
    <property type="match status" value="1"/>
</dbReference>
<dbReference type="GO" id="GO:0003677">
    <property type="term" value="F:DNA binding"/>
    <property type="evidence" value="ECO:0007669"/>
    <property type="project" value="InterPro"/>
</dbReference>
<evidence type="ECO:0000313" key="7">
    <source>
        <dbReference type="Proteomes" id="UP000292402"/>
    </source>
</evidence>
<dbReference type="InterPro" id="IPR007219">
    <property type="entry name" value="XnlR_reg_dom"/>
</dbReference>
<dbReference type="Pfam" id="PF04082">
    <property type="entry name" value="Fungal_trans"/>
    <property type="match status" value="1"/>
</dbReference>
<dbReference type="InterPro" id="IPR050987">
    <property type="entry name" value="AtrR-like"/>
</dbReference>
<dbReference type="PROSITE" id="PS00463">
    <property type="entry name" value="ZN2_CY6_FUNGAL_1"/>
    <property type="match status" value="1"/>
</dbReference>
<organism evidence="6 7">
    <name type="scientific">Alternaria tenuissima</name>
    <dbReference type="NCBI Taxonomy" id="119927"/>
    <lineage>
        <taxon>Eukaryota</taxon>
        <taxon>Fungi</taxon>
        <taxon>Dikarya</taxon>
        <taxon>Ascomycota</taxon>
        <taxon>Pezizomycotina</taxon>
        <taxon>Dothideomycetes</taxon>
        <taxon>Pleosporomycetidae</taxon>
        <taxon>Pleosporales</taxon>
        <taxon>Pleosporineae</taxon>
        <taxon>Pleosporaceae</taxon>
        <taxon>Alternaria</taxon>
        <taxon>Alternaria sect. Alternaria</taxon>
        <taxon>Alternaria alternata complex</taxon>
    </lineage>
</organism>
<dbReference type="GO" id="GO:0008270">
    <property type="term" value="F:zinc ion binding"/>
    <property type="evidence" value="ECO:0007669"/>
    <property type="project" value="InterPro"/>
</dbReference>
<evidence type="ECO:0000256" key="2">
    <source>
        <dbReference type="ARBA" id="ARBA00023242"/>
    </source>
</evidence>
<feature type="region of interest" description="Disordered" evidence="4">
    <location>
        <begin position="1"/>
        <end position="21"/>
    </location>
</feature>
<feature type="coiled-coil region" evidence="3">
    <location>
        <begin position="62"/>
        <end position="89"/>
    </location>
</feature>
<dbReference type="SUPFAM" id="SSF57701">
    <property type="entry name" value="Zn2/Cys6 DNA-binding domain"/>
    <property type="match status" value="1"/>
</dbReference>
<dbReference type="SMART" id="SM00906">
    <property type="entry name" value="Fungal_trans"/>
    <property type="match status" value="1"/>
</dbReference>
<dbReference type="GO" id="GO:0006351">
    <property type="term" value="P:DNA-templated transcription"/>
    <property type="evidence" value="ECO:0007669"/>
    <property type="project" value="InterPro"/>
</dbReference>
<feature type="domain" description="Zn(2)-C6 fungal-type" evidence="5">
    <location>
        <begin position="18"/>
        <end position="47"/>
    </location>
</feature>
<keyword evidence="1" id="KW-0479">Metal-binding</keyword>
<dbReference type="PANTHER" id="PTHR46910">
    <property type="entry name" value="TRANSCRIPTION FACTOR PDR1"/>
    <property type="match status" value="1"/>
</dbReference>
<proteinExistence type="predicted"/>
<reference evidence="7" key="1">
    <citation type="journal article" date="2019" name="bioRxiv">
        <title>Genomics, evolutionary history and diagnostics of the Alternaria alternata species group including apple and Asian pear pathotypes.</title>
        <authorList>
            <person name="Armitage A.D."/>
            <person name="Cockerton H.M."/>
            <person name="Sreenivasaprasad S."/>
            <person name="Woodhall J.W."/>
            <person name="Lane C.R."/>
            <person name="Harrison R.J."/>
            <person name="Clarkson J.P."/>
        </authorList>
    </citation>
    <scope>NUCLEOTIDE SEQUENCE [LARGE SCALE GENOMIC DNA]</scope>
    <source>
        <strain evidence="7">FERA 1082</strain>
    </source>
</reference>